<evidence type="ECO:0000313" key="4">
    <source>
        <dbReference type="EMBL" id="WBM81422.1"/>
    </source>
</evidence>
<dbReference type="InterPro" id="IPR008984">
    <property type="entry name" value="SMAD_FHA_dom_sf"/>
</dbReference>
<accession>A0ABY7NFW8</accession>
<dbReference type="Gene3D" id="2.60.200.20">
    <property type="match status" value="1"/>
</dbReference>
<reference evidence="4 5" key="1">
    <citation type="submission" date="2021-05" db="EMBL/GenBank/DDBJ databases">
        <authorList>
            <person name="Kumar R."/>
            <person name="Kumar A."/>
            <person name="Mukhia S."/>
        </authorList>
    </citation>
    <scope>NUCLEOTIDE SEQUENCE [LARGE SCALE GENOMIC DNA]</scope>
    <source>
        <strain evidence="4 5">ERMR7:08</strain>
    </source>
</reference>
<evidence type="ECO:0000313" key="5">
    <source>
        <dbReference type="Proteomes" id="UP001212421"/>
    </source>
</evidence>
<feature type="region of interest" description="Disordered" evidence="2">
    <location>
        <begin position="18"/>
        <end position="41"/>
    </location>
</feature>
<dbReference type="Proteomes" id="UP001212421">
    <property type="component" value="Chromosome"/>
</dbReference>
<evidence type="ECO:0000256" key="2">
    <source>
        <dbReference type="SAM" id="MobiDB-lite"/>
    </source>
</evidence>
<dbReference type="InterPro" id="IPR000253">
    <property type="entry name" value="FHA_dom"/>
</dbReference>
<gene>
    <name evidence="4" type="ORF">KIV56_05470</name>
</gene>
<keyword evidence="1" id="KW-0597">Phosphoprotein</keyword>
<dbReference type="Pfam" id="PF00498">
    <property type="entry name" value="FHA"/>
    <property type="match status" value="1"/>
</dbReference>
<evidence type="ECO:0000259" key="3">
    <source>
        <dbReference type="Pfam" id="PF00498"/>
    </source>
</evidence>
<dbReference type="EMBL" id="CP075584">
    <property type="protein sequence ID" value="WBM81422.1"/>
    <property type="molecule type" value="Genomic_DNA"/>
</dbReference>
<name>A0ABY7NFW8_9MICO</name>
<feature type="compositionally biased region" description="Acidic residues" evidence="2">
    <location>
        <begin position="81"/>
        <end position="91"/>
    </location>
</feature>
<keyword evidence="5" id="KW-1185">Reference proteome</keyword>
<organism evidence="4 5">
    <name type="scientific">Cryobacterium breve</name>
    <dbReference type="NCBI Taxonomy" id="1259258"/>
    <lineage>
        <taxon>Bacteria</taxon>
        <taxon>Bacillati</taxon>
        <taxon>Actinomycetota</taxon>
        <taxon>Actinomycetes</taxon>
        <taxon>Micrococcales</taxon>
        <taxon>Microbacteriaceae</taxon>
        <taxon>Cryobacterium</taxon>
    </lineage>
</organism>
<sequence>MCGAPLSVGAMFCGECGSSTKATPKTRKRHDPRPNDTTIIQPLRPRPTVVSIPVSTAAAAPGIPDKPGASVPARAVTSPEAEAEAEAEAEVEWSSPFAPGRRLHPVNPAPPSRQGAHAHGSHVALTGGDTATAGSAFVLQFSTGEDLEVRGTGLIGRRPMPQPSEHFDRLVQIVDPGMSVSKTHLEFGQHDGELWVNDRFSGNGTVIRRPDATMVRCEPGRRYLVPRGSRVEIGDQYFQVS</sequence>
<proteinExistence type="predicted"/>
<dbReference type="SUPFAM" id="SSF49879">
    <property type="entry name" value="SMAD/FHA domain"/>
    <property type="match status" value="1"/>
</dbReference>
<feature type="domain" description="FHA" evidence="3">
    <location>
        <begin position="155"/>
        <end position="234"/>
    </location>
</feature>
<protein>
    <submittedName>
        <fullName evidence="4">FHA domain-containing protein</fullName>
    </submittedName>
</protein>
<feature type="region of interest" description="Disordered" evidence="2">
    <location>
        <begin position="60"/>
        <end position="127"/>
    </location>
</feature>
<evidence type="ECO:0000256" key="1">
    <source>
        <dbReference type="ARBA" id="ARBA00022553"/>
    </source>
</evidence>